<feature type="coiled-coil region" evidence="8">
    <location>
        <begin position="273"/>
        <end position="318"/>
    </location>
</feature>
<proteinExistence type="inferred from homology"/>
<dbReference type="CDD" id="cd11386">
    <property type="entry name" value="MCP_signal"/>
    <property type="match status" value="1"/>
</dbReference>
<keyword evidence="2 9" id="KW-0812">Transmembrane</keyword>
<dbReference type="AlphaFoldDB" id="A0A2R5F2H3"/>
<evidence type="ECO:0000256" key="6">
    <source>
        <dbReference type="ARBA" id="ARBA00029447"/>
    </source>
</evidence>
<dbReference type="PANTHER" id="PTHR32089:SF119">
    <property type="entry name" value="METHYL-ACCEPTING CHEMOTAXIS PROTEIN CTPL"/>
    <property type="match status" value="1"/>
</dbReference>
<dbReference type="InterPro" id="IPR004089">
    <property type="entry name" value="MCPsignal_dom"/>
</dbReference>
<keyword evidence="13" id="KW-1185">Reference proteome</keyword>
<protein>
    <submittedName>
        <fullName evidence="12">Methyl-accepting chemotaxis protein</fullName>
    </submittedName>
</protein>
<feature type="domain" description="HAMP" evidence="11">
    <location>
        <begin position="77"/>
        <end position="120"/>
    </location>
</feature>
<evidence type="ECO:0000313" key="12">
    <source>
        <dbReference type="EMBL" id="GBG12806.1"/>
    </source>
</evidence>
<evidence type="ECO:0000256" key="3">
    <source>
        <dbReference type="ARBA" id="ARBA00022989"/>
    </source>
</evidence>
<feature type="domain" description="Methyl-accepting transducer" evidence="10">
    <location>
        <begin position="125"/>
        <end position="361"/>
    </location>
</feature>
<dbReference type="GO" id="GO:0006935">
    <property type="term" value="P:chemotaxis"/>
    <property type="evidence" value="ECO:0007669"/>
    <property type="project" value="UniProtKB-ARBA"/>
</dbReference>
<dbReference type="RefSeq" id="WP_109014036.1">
    <property type="nucleotide sequence ID" value="NZ_BDOQ01000002.1"/>
</dbReference>
<comment type="caution">
    <text evidence="12">The sequence shown here is derived from an EMBL/GenBank/DDBJ whole genome shotgun (WGS) entry which is preliminary data.</text>
</comment>
<dbReference type="InterPro" id="IPR003660">
    <property type="entry name" value="HAMP_dom"/>
</dbReference>
<organism evidence="12 13">
    <name type="scientific">Novimethylophilus kurashikiensis</name>
    <dbReference type="NCBI Taxonomy" id="1825523"/>
    <lineage>
        <taxon>Bacteria</taxon>
        <taxon>Pseudomonadati</taxon>
        <taxon>Pseudomonadota</taxon>
        <taxon>Betaproteobacteria</taxon>
        <taxon>Nitrosomonadales</taxon>
        <taxon>Methylophilaceae</taxon>
        <taxon>Novimethylophilus</taxon>
    </lineage>
</organism>
<dbReference type="PANTHER" id="PTHR32089">
    <property type="entry name" value="METHYL-ACCEPTING CHEMOTAXIS PROTEIN MCPB"/>
    <property type="match status" value="1"/>
</dbReference>
<dbReference type="SUPFAM" id="SSF58104">
    <property type="entry name" value="Methyl-accepting chemotaxis protein (MCP) signaling domain"/>
    <property type="match status" value="1"/>
</dbReference>
<dbReference type="GO" id="GO:0016020">
    <property type="term" value="C:membrane"/>
    <property type="evidence" value="ECO:0007669"/>
    <property type="project" value="UniProtKB-SubCell"/>
</dbReference>
<feature type="transmembrane region" description="Helical" evidence="9">
    <location>
        <begin position="43"/>
        <end position="66"/>
    </location>
</feature>
<dbReference type="Proteomes" id="UP000245081">
    <property type="component" value="Unassembled WGS sequence"/>
</dbReference>
<evidence type="ECO:0000256" key="7">
    <source>
        <dbReference type="PROSITE-ProRule" id="PRU00284"/>
    </source>
</evidence>
<sequence length="397" mass="43123">MQFIQRLNLKKQMILLAFVALSGFMTMTLLGVYAITYPFDLRTYWVIAAVLFLIGCAIMFSVAIYLGNHAGNRAYTIVKAMGSMAKGDLTNKVRLEGKDEFSWMAYEYDTARKSVATLLESVTETALSLAASAEQLSSITRQSLDRVNQQKERTDQVVSSMSVMSGMVQDVAQNASTASEAAESADREAQLGYEVVTRAGASIDILARDVEKSMQVIQLVENESRNIGTVMDVIKSIAEQTNLLALNAAIEAARAGEHGRGFAVVADEVRTLAQRTQKSTQEIQAMIERLQTESANAVRVMGEERDRAQESVREAESAGASLGSITQVVKTINEMNAKIATAACDQSAMAEEINRNMNVISEISDQTAGGANETASAAQNLADQASRLQDTVRKFKV</sequence>
<evidence type="ECO:0000256" key="2">
    <source>
        <dbReference type="ARBA" id="ARBA00022692"/>
    </source>
</evidence>
<keyword evidence="5 7" id="KW-0807">Transducer</keyword>
<keyword evidence="8" id="KW-0175">Coiled coil</keyword>
<gene>
    <name evidence="12" type="primary">mcp</name>
    <name evidence="12" type="ORF">NMK_0340</name>
</gene>
<feature type="transmembrane region" description="Helical" evidence="9">
    <location>
        <begin position="12"/>
        <end position="37"/>
    </location>
</feature>
<dbReference type="EMBL" id="BDOQ01000002">
    <property type="protein sequence ID" value="GBG12806.1"/>
    <property type="molecule type" value="Genomic_DNA"/>
</dbReference>
<keyword evidence="3 9" id="KW-1133">Transmembrane helix</keyword>
<keyword evidence="4 9" id="KW-0472">Membrane</keyword>
<evidence type="ECO:0000313" key="13">
    <source>
        <dbReference type="Proteomes" id="UP000245081"/>
    </source>
</evidence>
<reference evidence="12 13" key="1">
    <citation type="journal article" date="2018" name="Environ. Microbiol.">
        <title>Isolation and genomic characterization of Novimethylophilus kurashikiensis gen. nov. sp. nov., a new lanthanide-dependent methylotrophic species of Methylophilaceae.</title>
        <authorList>
            <person name="Lv H."/>
            <person name="Sahin N."/>
            <person name="Tani A."/>
        </authorList>
    </citation>
    <scope>NUCLEOTIDE SEQUENCE [LARGE SCALE GENOMIC DNA]</scope>
    <source>
        <strain evidence="12 13">La2-4</strain>
    </source>
</reference>
<dbReference type="Pfam" id="PF00015">
    <property type="entry name" value="MCPsignal"/>
    <property type="match status" value="1"/>
</dbReference>
<dbReference type="FunFam" id="1.10.287.950:FF:000001">
    <property type="entry name" value="Methyl-accepting chemotaxis sensory transducer"/>
    <property type="match status" value="1"/>
</dbReference>
<evidence type="ECO:0000256" key="5">
    <source>
        <dbReference type="ARBA" id="ARBA00023224"/>
    </source>
</evidence>
<comment type="similarity">
    <text evidence="6">Belongs to the methyl-accepting chemotaxis (MCP) protein family.</text>
</comment>
<dbReference type="PROSITE" id="PS50111">
    <property type="entry name" value="CHEMOTAXIS_TRANSDUC_2"/>
    <property type="match status" value="1"/>
</dbReference>
<evidence type="ECO:0000259" key="11">
    <source>
        <dbReference type="PROSITE" id="PS50885"/>
    </source>
</evidence>
<name>A0A2R5F2H3_9PROT</name>
<evidence type="ECO:0000256" key="4">
    <source>
        <dbReference type="ARBA" id="ARBA00023136"/>
    </source>
</evidence>
<evidence type="ECO:0000259" key="10">
    <source>
        <dbReference type="PROSITE" id="PS50111"/>
    </source>
</evidence>
<dbReference type="GO" id="GO:0007165">
    <property type="term" value="P:signal transduction"/>
    <property type="evidence" value="ECO:0007669"/>
    <property type="project" value="UniProtKB-KW"/>
</dbReference>
<dbReference type="Gene3D" id="1.10.287.950">
    <property type="entry name" value="Methyl-accepting chemotaxis protein"/>
    <property type="match status" value="1"/>
</dbReference>
<comment type="subcellular location">
    <subcellularLocation>
        <location evidence="1">Membrane</location>
        <topology evidence="1">Multi-pass membrane protein</topology>
    </subcellularLocation>
</comment>
<dbReference type="PROSITE" id="PS50885">
    <property type="entry name" value="HAMP"/>
    <property type="match status" value="1"/>
</dbReference>
<dbReference type="SMART" id="SM00283">
    <property type="entry name" value="MA"/>
    <property type="match status" value="1"/>
</dbReference>
<evidence type="ECO:0000256" key="1">
    <source>
        <dbReference type="ARBA" id="ARBA00004141"/>
    </source>
</evidence>
<dbReference type="OrthoDB" id="8724845at2"/>
<accession>A0A2R5F2H3</accession>
<evidence type="ECO:0000256" key="9">
    <source>
        <dbReference type="SAM" id="Phobius"/>
    </source>
</evidence>
<evidence type="ECO:0000256" key="8">
    <source>
        <dbReference type="SAM" id="Coils"/>
    </source>
</evidence>